<keyword evidence="3 11" id="KW-0328">Glycosyltransferase</keyword>
<keyword evidence="12" id="KW-0732">Signal</keyword>
<dbReference type="GO" id="GO:0016020">
    <property type="term" value="C:membrane"/>
    <property type="evidence" value="ECO:0007669"/>
    <property type="project" value="UniProtKB-SubCell"/>
</dbReference>
<dbReference type="GO" id="GO:0015020">
    <property type="term" value="F:glucuronosyltransferase activity"/>
    <property type="evidence" value="ECO:0007669"/>
    <property type="project" value="UniProtKB-EC"/>
</dbReference>
<evidence type="ECO:0000256" key="10">
    <source>
        <dbReference type="ARBA" id="ARBA00046288"/>
    </source>
</evidence>
<dbReference type="RefSeq" id="XP_026676213.1">
    <property type="nucleotide sequence ID" value="XM_026820412.1"/>
</dbReference>
<dbReference type="Proteomes" id="UP000079169">
    <property type="component" value="Unplaced"/>
</dbReference>
<dbReference type="Pfam" id="PF00201">
    <property type="entry name" value="UDPGT"/>
    <property type="match status" value="1"/>
</dbReference>
<dbReference type="InterPro" id="IPR050271">
    <property type="entry name" value="UDP-glycosyltransferase"/>
</dbReference>
<feature type="signal peptide" evidence="12">
    <location>
        <begin position="1"/>
        <end position="26"/>
    </location>
</feature>
<comment type="subcellular location">
    <subcellularLocation>
        <location evidence="10">Endomembrane system</location>
        <topology evidence="10">Single-pass type I membrane protein</topology>
    </subcellularLocation>
    <subcellularLocation>
        <location evidence="1">Endoplasmic reticulum</location>
    </subcellularLocation>
    <subcellularLocation>
        <location evidence="12">Membrane</location>
        <topology evidence="12">Single-pass membrane protein</topology>
    </subcellularLocation>
</comment>
<sequence length="529" mass="60432">MAMASAVNYLLSLLSLCWLVSPTVDSANILALFPTASYSHQMPLLALPRALAQRGHNVTVITTNPLKEPMPNYTEIDISFTYNYWKSTAGEKRLINLDTKIGPIEVVNSFISGTNILTDIQLGSPQVQKFISYLDKEKPKFDLVLYEDLMHTSYLGFLHKLDYPPLVSMLTLPLLCGLDLSSGNVCQPSYISEMIIGRTNKMSFYYRLEGYLYLLYARLVLAPRIFSAQDALAKKYFGSSCPSTKDMVRNRSLLLSSSMWIFEYTRPVFPNTIHVGPLHIGDTKPLPQDLAKWVEGGKKGAIYFSLGSNVKSAALEDSKRTAILAALARFPDYRIIWKWENEELEGLPSNVICRKWLPQHDLLAHPNIKLFITQGGLQSLQEAVHFEVPVIGIPFFGDQNYNVKIIRRLGIGSYMEFEDIHTETLFENIQEILNNYDRYKKAVKRASDISKTQMMSPRDTAVWWVEYLLKADGNVSHLQPEYWHLTWYEYFGLDVYLVIFSPVILALYGLYRLVLTINRRWSKGKLKSE</sequence>
<protein>
    <recommendedName>
        <fullName evidence="12">UDP-glucuronosyltransferase</fullName>
        <ecNumber evidence="12">2.4.1.17</ecNumber>
    </recommendedName>
</protein>
<dbReference type="SUPFAM" id="SSF53756">
    <property type="entry name" value="UDP-Glycosyltransferase/glycogen phosphorylase"/>
    <property type="match status" value="1"/>
</dbReference>
<dbReference type="GO" id="GO:0005783">
    <property type="term" value="C:endoplasmic reticulum"/>
    <property type="evidence" value="ECO:0007669"/>
    <property type="project" value="UniProtKB-SubCell"/>
</dbReference>
<name>A0A3Q0INI2_DIACI</name>
<dbReference type="FunFam" id="3.40.50.2000:FF:000050">
    <property type="entry name" value="UDP-glucuronosyltransferase"/>
    <property type="match status" value="1"/>
</dbReference>
<organism evidence="13 14">
    <name type="scientific">Diaphorina citri</name>
    <name type="common">Asian citrus psyllid</name>
    <dbReference type="NCBI Taxonomy" id="121845"/>
    <lineage>
        <taxon>Eukaryota</taxon>
        <taxon>Metazoa</taxon>
        <taxon>Ecdysozoa</taxon>
        <taxon>Arthropoda</taxon>
        <taxon>Hexapoda</taxon>
        <taxon>Insecta</taxon>
        <taxon>Pterygota</taxon>
        <taxon>Neoptera</taxon>
        <taxon>Paraneoptera</taxon>
        <taxon>Hemiptera</taxon>
        <taxon>Sternorrhyncha</taxon>
        <taxon>Psylloidea</taxon>
        <taxon>Psyllidae</taxon>
        <taxon>Diaphorininae</taxon>
        <taxon>Diaphorina</taxon>
    </lineage>
</organism>
<evidence type="ECO:0000256" key="5">
    <source>
        <dbReference type="ARBA" id="ARBA00022692"/>
    </source>
</evidence>
<reference evidence="14" key="1">
    <citation type="submission" date="2025-08" db="UniProtKB">
        <authorList>
            <consortium name="RefSeq"/>
        </authorList>
    </citation>
    <scope>IDENTIFICATION</scope>
</reference>
<evidence type="ECO:0000256" key="6">
    <source>
        <dbReference type="ARBA" id="ARBA00022824"/>
    </source>
</evidence>
<feature type="transmembrane region" description="Helical" evidence="12">
    <location>
        <begin position="495"/>
        <end position="515"/>
    </location>
</feature>
<dbReference type="InterPro" id="IPR002213">
    <property type="entry name" value="UDP_glucos_trans"/>
</dbReference>
<evidence type="ECO:0000313" key="14">
    <source>
        <dbReference type="RefSeq" id="XP_026676213.1"/>
    </source>
</evidence>
<comment type="similarity">
    <text evidence="2 11">Belongs to the UDP-glycosyltransferase family.</text>
</comment>
<keyword evidence="6" id="KW-0256">Endoplasmic reticulum</keyword>
<keyword evidence="8 12" id="KW-0472">Membrane</keyword>
<proteinExistence type="inferred from homology"/>
<dbReference type="PANTHER" id="PTHR48043">
    <property type="entry name" value="EG:EG0003.4 PROTEIN-RELATED"/>
    <property type="match status" value="1"/>
</dbReference>
<evidence type="ECO:0000256" key="9">
    <source>
        <dbReference type="ARBA" id="ARBA00023180"/>
    </source>
</evidence>
<evidence type="ECO:0000256" key="1">
    <source>
        <dbReference type="ARBA" id="ARBA00004240"/>
    </source>
</evidence>
<dbReference type="CDD" id="cd03784">
    <property type="entry name" value="GT1_Gtf-like"/>
    <property type="match status" value="1"/>
</dbReference>
<keyword evidence="7 12" id="KW-1133">Transmembrane helix</keyword>
<dbReference type="EC" id="2.4.1.17" evidence="12"/>
<dbReference type="InterPro" id="IPR035595">
    <property type="entry name" value="UDP_glycos_trans_CS"/>
</dbReference>
<evidence type="ECO:0000256" key="11">
    <source>
        <dbReference type="RuleBase" id="RU003718"/>
    </source>
</evidence>
<evidence type="ECO:0000256" key="2">
    <source>
        <dbReference type="ARBA" id="ARBA00009995"/>
    </source>
</evidence>
<accession>A0A3Q0INI2</accession>
<dbReference type="AlphaFoldDB" id="A0A3Q0INI2"/>
<evidence type="ECO:0000256" key="3">
    <source>
        <dbReference type="ARBA" id="ARBA00022676"/>
    </source>
</evidence>
<keyword evidence="9" id="KW-0325">Glycoprotein</keyword>
<evidence type="ECO:0000256" key="8">
    <source>
        <dbReference type="ARBA" id="ARBA00023136"/>
    </source>
</evidence>
<gene>
    <name evidence="14" type="primary">LOC103505006</name>
</gene>
<evidence type="ECO:0000256" key="12">
    <source>
        <dbReference type="RuleBase" id="RU362059"/>
    </source>
</evidence>
<keyword evidence="4 11" id="KW-0808">Transferase</keyword>
<keyword evidence="13" id="KW-1185">Reference proteome</keyword>
<dbReference type="GeneID" id="103505006"/>
<dbReference type="PANTHER" id="PTHR48043:SF159">
    <property type="entry name" value="EG:EG0003.4 PROTEIN-RELATED"/>
    <property type="match status" value="1"/>
</dbReference>
<evidence type="ECO:0000256" key="4">
    <source>
        <dbReference type="ARBA" id="ARBA00022679"/>
    </source>
</evidence>
<dbReference type="Gene3D" id="3.40.50.2000">
    <property type="entry name" value="Glycogen Phosphorylase B"/>
    <property type="match status" value="2"/>
</dbReference>
<comment type="catalytic activity">
    <reaction evidence="12">
        <text>glucuronate acceptor + UDP-alpha-D-glucuronate = acceptor beta-D-glucuronoside + UDP + H(+)</text>
        <dbReference type="Rhea" id="RHEA:21032"/>
        <dbReference type="ChEBI" id="CHEBI:15378"/>
        <dbReference type="ChEBI" id="CHEBI:58052"/>
        <dbReference type="ChEBI" id="CHEBI:58223"/>
        <dbReference type="ChEBI" id="CHEBI:132367"/>
        <dbReference type="ChEBI" id="CHEBI:132368"/>
        <dbReference type="EC" id="2.4.1.17"/>
    </reaction>
</comment>
<evidence type="ECO:0000313" key="13">
    <source>
        <dbReference type="Proteomes" id="UP000079169"/>
    </source>
</evidence>
<keyword evidence="5 12" id="KW-0812">Transmembrane</keyword>
<dbReference type="PROSITE" id="PS00375">
    <property type="entry name" value="UDPGT"/>
    <property type="match status" value="1"/>
</dbReference>
<evidence type="ECO:0000256" key="7">
    <source>
        <dbReference type="ARBA" id="ARBA00022989"/>
    </source>
</evidence>
<feature type="chain" id="PRO_5017851559" description="UDP-glucuronosyltransferase" evidence="12">
    <location>
        <begin position="27"/>
        <end position="529"/>
    </location>
</feature>